<feature type="transmembrane region" description="Helical" evidence="8">
    <location>
        <begin position="162"/>
        <end position="181"/>
    </location>
</feature>
<evidence type="ECO:0000256" key="2">
    <source>
        <dbReference type="ARBA" id="ARBA00010864"/>
    </source>
</evidence>
<keyword evidence="6" id="KW-0406">Ion transport</keyword>
<evidence type="ECO:0000313" key="9">
    <source>
        <dbReference type="EMBL" id="PNT61807.1"/>
    </source>
</evidence>
<comment type="subcellular location">
    <subcellularLocation>
        <location evidence="1">Membrane</location>
        <topology evidence="1">Multi-pass membrane protein</topology>
    </subcellularLocation>
</comment>
<evidence type="ECO:0000256" key="5">
    <source>
        <dbReference type="ARBA" id="ARBA00022989"/>
    </source>
</evidence>
<dbReference type="Gramene" id="PNT61807">
    <property type="protein sequence ID" value="PNT61807"/>
    <property type="gene ID" value="BRADI_5g21017v3"/>
</dbReference>
<dbReference type="PANTHER" id="PTHR31064">
    <property type="entry name" value="POTASSIUM TRANSPORT PROTEIN DDB_G0292412-RELATED"/>
    <property type="match status" value="1"/>
</dbReference>
<keyword evidence="5 8" id="KW-1133">Transmembrane helix</keyword>
<dbReference type="Proteomes" id="UP000008810">
    <property type="component" value="Chromosome 5"/>
</dbReference>
<feature type="transmembrane region" description="Helical" evidence="8">
    <location>
        <begin position="513"/>
        <end position="533"/>
    </location>
</feature>
<feature type="transmembrane region" description="Helical" evidence="8">
    <location>
        <begin position="285"/>
        <end position="308"/>
    </location>
</feature>
<evidence type="ECO:0000256" key="7">
    <source>
        <dbReference type="ARBA" id="ARBA00023136"/>
    </source>
</evidence>
<evidence type="ECO:0000256" key="3">
    <source>
        <dbReference type="ARBA" id="ARBA00022448"/>
    </source>
</evidence>
<reference evidence="10" key="3">
    <citation type="submission" date="2018-08" db="UniProtKB">
        <authorList>
            <consortium name="EnsemblPlants"/>
        </authorList>
    </citation>
    <scope>IDENTIFICATION</scope>
    <source>
        <strain evidence="10">cv. Bd21</strain>
    </source>
</reference>
<dbReference type="GeneID" id="100821279"/>
<feature type="transmembrane region" description="Helical" evidence="8">
    <location>
        <begin position="102"/>
        <end position="120"/>
    </location>
</feature>
<evidence type="ECO:0000256" key="1">
    <source>
        <dbReference type="ARBA" id="ARBA00004141"/>
    </source>
</evidence>
<evidence type="ECO:0000256" key="8">
    <source>
        <dbReference type="SAM" id="Phobius"/>
    </source>
</evidence>
<feature type="transmembrane region" description="Helical" evidence="8">
    <location>
        <begin position="247"/>
        <end position="273"/>
    </location>
</feature>
<dbReference type="AlphaFoldDB" id="A0A2K2CIE8"/>
<keyword evidence="4 8" id="KW-0812">Transmembrane</keyword>
<organism evidence="9">
    <name type="scientific">Brachypodium distachyon</name>
    <name type="common">Purple false brome</name>
    <name type="synonym">Trachynia distachya</name>
    <dbReference type="NCBI Taxonomy" id="15368"/>
    <lineage>
        <taxon>Eukaryota</taxon>
        <taxon>Viridiplantae</taxon>
        <taxon>Streptophyta</taxon>
        <taxon>Embryophyta</taxon>
        <taxon>Tracheophyta</taxon>
        <taxon>Spermatophyta</taxon>
        <taxon>Magnoliopsida</taxon>
        <taxon>Liliopsida</taxon>
        <taxon>Poales</taxon>
        <taxon>Poaceae</taxon>
        <taxon>BOP clade</taxon>
        <taxon>Pooideae</taxon>
        <taxon>Stipodae</taxon>
        <taxon>Brachypodieae</taxon>
        <taxon>Brachypodium</taxon>
    </lineage>
</organism>
<dbReference type="GO" id="GO:0098662">
    <property type="term" value="P:inorganic cation transmembrane transport"/>
    <property type="evidence" value="ECO:0007669"/>
    <property type="project" value="UniProtKB-ARBA"/>
</dbReference>
<evidence type="ECO:0000256" key="4">
    <source>
        <dbReference type="ARBA" id="ARBA00022692"/>
    </source>
</evidence>
<dbReference type="ExpressionAtlas" id="A0A2K2CIE8">
    <property type="expression patterns" value="baseline"/>
</dbReference>
<feature type="transmembrane region" description="Helical" evidence="8">
    <location>
        <begin position="320"/>
        <end position="340"/>
    </location>
</feature>
<dbReference type="InterPro" id="IPR003445">
    <property type="entry name" value="Cat_transpt"/>
</dbReference>
<feature type="transmembrane region" description="Helical" evidence="8">
    <location>
        <begin position="378"/>
        <end position="400"/>
    </location>
</feature>
<dbReference type="InterPro" id="IPR051143">
    <property type="entry name" value="TrkH_K-transport"/>
</dbReference>
<protein>
    <submittedName>
        <fullName evidence="9 10">Uncharacterized protein</fullName>
    </submittedName>
</protein>
<accession>A0A2K2CIE8</accession>
<evidence type="ECO:0000256" key="6">
    <source>
        <dbReference type="ARBA" id="ARBA00023065"/>
    </source>
</evidence>
<keyword evidence="3" id="KW-0813">Transport</keyword>
<comment type="similarity">
    <text evidence="2">Belongs to the TrkH potassium transport family. HKT (TC 2.A.38.3) subfamily.</text>
</comment>
<dbReference type="EnsemblPlants" id="PNT61807">
    <property type="protein sequence ID" value="PNT61807"/>
    <property type="gene ID" value="BRADI_5g21017v3"/>
</dbReference>
<feature type="transmembrane region" description="Helical" evidence="8">
    <location>
        <begin position="431"/>
        <end position="451"/>
    </location>
</feature>
<reference evidence="9 10" key="1">
    <citation type="journal article" date="2010" name="Nature">
        <title>Genome sequencing and analysis of the model grass Brachypodium distachyon.</title>
        <authorList>
            <consortium name="International Brachypodium Initiative"/>
        </authorList>
    </citation>
    <scope>NUCLEOTIDE SEQUENCE [LARGE SCALE GENOMIC DNA]</scope>
    <source>
        <strain evidence="9">Bd21</strain>
        <strain evidence="10">cv. Bd21</strain>
    </source>
</reference>
<sequence length="585" mass="65670">MLAGENTCPQDTMEIASSCQLQHLRPQTSMHQFSSVLVSLQNLPSHIAMKLPISSFEVLRIIMVKVNHFQELVSTRLGSLSKCTADLFRRSYLLLLFQSNPLIVQIIYFMLLPLAGFLALKNLKPLNKPTTRNLDLMFTSVSTVTVSSMATVEMEDFSGQQLWILIILMLFGGDMFTKMLGLHLKNARGNTGDTLPKRSSFISRDIETCDVFNNNSQNNMEAIQSEATIPHNKVQESKGLNLNSCNILAHVVTGYFIAAIVCGSVVITIYLLIDSDARQLLKSKDIKICTFSVFTAVSSFANCGFTPVNDNMAIFRNNPTLLLLVTPQILIGNTLFPPLLRLSIWALGKVSRREEYAYILQHPKEIGYRHLRPYKNSVHLVLTGVLIILLQAIFLCYFEWDSKALEGMKWFQKLVGSLFQSANSRHAGETVINISTLSPPILVIFAVVMYLPSDTSFFPTYGDRHILTNKKENPNSRAMWKKFIITKPACLAILTILACITERKSMSADPLNFSIFSVVFEVISAYGNVGYSLGYSCDKLLKPDPRCKDFSYGFVGRWTDKGKVIIIVVMFLGRFKTFTLNGRKP</sequence>
<evidence type="ECO:0000313" key="11">
    <source>
        <dbReference type="Proteomes" id="UP000008810"/>
    </source>
</evidence>
<evidence type="ECO:0000313" key="10">
    <source>
        <dbReference type="EnsemblPlants" id="PNT61807"/>
    </source>
</evidence>
<dbReference type="RefSeq" id="XP_010240387.1">
    <property type="nucleotide sequence ID" value="XM_010242085.3"/>
</dbReference>
<gene>
    <name evidence="10" type="primary">LOC100821279</name>
    <name evidence="9" type="ORF">BRADI_5g21017v3</name>
</gene>
<dbReference type="GO" id="GO:0005886">
    <property type="term" value="C:plasma membrane"/>
    <property type="evidence" value="ECO:0000318"/>
    <property type="project" value="GO_Central"/>
</dbReference>
<keyword evidence="11" id="KW-1185">Reference proteome</keyword>
<dbReference type="PANTHER" id="PTHR31064:SF8">
    <property type="entry name" value="CATION TRANSPORTER HKT1_1"/>
    <property type="match status" value="1"/>
</dbReference>
<keyword evidence="7 8" id="KW-0472">Membrane</keyword>
<dbReference type="GO" id="GO:0030001">
    <property type="term" value="P:metal ion transport"/>
    <property type="evidence" value="ECO:0007669"/>
    <property type="project" value="UniProtKB-ARBA"/>
</dbReference>
<name>A0A2K2CIE8_BRADI</name>
<dbReference type="KEGG" id="bdi:100821279"/>
<dbReference type="EMBL" id="CM000884">
    <property type="protein sequence ID" value="PNT61807.1"/>
    <property type="molecule type" value="Genomic_DNA"/>
</dbReference>
<dbReference type="Pfam" id="PF02386">
    <property type="entry name" value="TrkH"/>
    <property type="match status" value="2"/>
</dbReference>
<feature type="transmembrane region" description="Helical" evidence="8">
    <location>
        <begin position="483"/>
        <end position="501"/>
    </location>
</feature>
<dbReference type="GO" id="GO:0008324">
    <property type="term" value="F:monoatomic cation transmembrane transporter activity"/>
    <property type="evidence" value="ECO:0000318"/>
    <property type="project" value="GO_Central"/>
</dbReference>
<proteinExistence type="inferred from homology"/>
<reference evidence="9" key="2">
    <citation type="submission" date="2017-06" db="EMBL/GenBank/DDBJ databases">
        <title>WGS assembly of Brachypodium distachyon.</title>
        <authorList>
            <consortium name="The International Brachypodium Initiative"/>
            <person name="Lucas S."/>
            <person name="Harmon-Smith M."/>
            <person name="Lail K."/>
            <person name="Tice H."/>
            <person name="Grimwood J."/>
            <person name="Bruce D."/>
            <person name="Barry K."/>
            <person name="Shu S."/>
            <person name="Lindquist E."/>
            <person name="Wang M."/>
            <person name="Pitluck S."/>
            <person name="Vogel J.P."/>
            <person name="Garvin D.F."/>
            <person name="Mockler T.C."/>
            <person name="Schmutz J."/>
            <person name="Rokhsar D."/>
            <person name="Bevan M.W."/>
        </authorList>
    </citation>
    <scope>NUCLEOTIDE SEQUENCE</scope>
    <source>
        <strain evidence="9">Bd21</strain>
    </source>
</reference>
<dbReference type="OrthoDB" id="9999863at2759"/>
<dbReference type="STRING" id="15368.A0A2K2CIE8"/>